<organism evidence="2 3">
    <name type="scientific">Liparis tanakae</name>
    <name type="common">Tanaka's snailfish</name>
    <dbReference type="NCBI Taxonomy" id="230148"/>
    <lineage>
        <taxon>Eukaryota</taxon>
        <taxon>Metazoa</taxon>
        <taxon>Chordata</taxon>
        <taxon>Craniata</taxon>
        <taxon>Vertebrata</taxon>
        <taxon>Euteleostomi</taxon>
        <taxon>Actinopterygii</taxon>
        <taxon>Neopterygii</taxon>
        <taxon>Teleostei</taxon>
        <taxon>Neoteleostei</taxon>
        <taxon>Acanthomorphata</taxon>
        <taxon>Eupercaria</taxon>
        <taxon>Perciformes</taxon>
        <taxon>Cottioidei</taxon>
        <taxon>Cottales</taxon>
        <taxon>Liparidae</taxon>
        <taxon>Liparis</taxon>
    </lineage>
</organism>
<evidence type="ECO:0000313" key="3">
    <source>
        <dbReference type="Proteomes" id="UP000314294"/>
    </source>
</evidence>
<protein>
    <submittedName>
        <fullName evidence="2">Uncharacterized protein</fullName>
    </submittedName>
</protein>
<dbReference type="AlphaFoldDB" id="A0A4Z2GPH3"/>
<name>A0A4Z2GPH3_9TELE</name>
<feature type="compositionally biased region" description="Basic and acidic residues" evidence="1">
    <location>
        <begin position="1"/>
        <end position="10"/>
    </location>
</feature>
<gene>
    <name evidence="2" type="ORF">EYF80_034439</name>
</gene>
<keyword evidence="3" id="KW-1185">Reference proteome</keyword>
<proteinExistence type="predicted"/>
<accession>A0A4Z2GPH3</accession>
<feature type="region of interest" description="Disordered" evidence="1">
    <location>
        <begin position="1"/>
        <end position="43"/>
    </location>
</feature>
<comment type="caution">
    <text evidence="2">The sequence shown here is derived from an EMBL/GenBank/DDBJ whole genome shotgun (WGS) entry which is preliminary data.</text>
</comment>
<dbReference type="Proteomes" id="UP000314294">
    <property type="component" value="Unassembled WGS sequence"/>
</dbReference>
<sequence>MQRFGEDVRKSAASRSGRVDAVPAKPRRARTHETVPSPPSVQSSVTAVRDAALWCKYPQVGLH</sequence>
<reference evidence="2 3" key="1">
    <citation type="submission" date="2019-03" db="EMBL/GenBank/DDBJ databases">
        <title>First draft genome of Liparis tanakae, snailfish: a comprehensive survey of snailfish specific genes.</title>
        <authorList>
            <person name="Kim W."/>
            <person name="Song I."/>
            <person name="Jeong J.-H."/>
            <person name="Kim D."/>
            <person name="Kim S."/>
            <person name="Ryu S."/>
            <person name="Song J.Y."/>
            <person name="Lee S.K."/>
        </authorList>
    </citation>
    <scope>NUCLEOTIDE SEQUENCE [LARGE SCALE GENOMIC DNA]</scope>
    <source>
        <tissue evidence="2">Muscle</tissue>
    </source>
</reference>
<evidence type="ECO:0000313" key="2">
    <source>
        <dbReference type="EMBL" id="TNN55366.1"/>
    </source>
</evidence>
<dbReference type="EMBL" id="SRLO01000458">
    <property type="protein sequence ID" value="TNN55366.1"/>
    <property type="molecule type" value="Genomic_DNA"/>
</dbReference>
<evidence type="ECO:0000256" key="1">
    <source>
        <dbReference type="SAM" id="MobiDB-lite"/>
    </source>
</evidence>